<evidence type="ECO:0000313" key="2">
    <source>
        <dbReference type="Proteomes" id="UP000499080"/>
    </source>
</evidence>
<proteinExistence type="predicted"/>
<comment type="caution">
    <text evidence="1">The sequence shown here is derived from an EMBL/GenBank/DDBJ whole genome shotgun (WGS) entry which is preliminary data.</text>
</comment>
<reference evidence="1 2" key="1">
    <citation type="journal article" date="2019" name="Sci. Rep.">
        <title>Orb-weaving spider Araneus ventricosus genome elucidates the spidroin gene catalogue.</title>
        <authorList>
            <person name="Kono N."/>
            <person name="Nakamura H."/>
            <person name="Ohtoshi R."/>
            <person name="Moran D.A.P."/>
            <person name="Shinohara A."/>
            <person name="Yoshida Y."/>
            <person name="Fujiwara M."/>
            <person name="Mori M."/>
            <person name="Tomita M."/>
            <person name="Arakawa K."/>
        </authorList>
    </citation>
    <scope>NUCLEOTIDE SEQUENCE [LARGE SCALE GENOMIC DNA]</scope>
</reference>
<dbReference type="EMBL" id="BGPR01000024">
    <property type="protein sequence ID" value="GBL80945.1"/>
    <property type="molecule type" value="Genomic_DNA"/>
</dbReference>
<name>A0A4Y2ANY5_ARAVE</name>
<gene>
    <name evidence="1" type="ORF">AVEN_83041_1</name>
</gene>
<keyword evidence="2" id="KW-1185">Reference proteome</keyword>
<dbReference type="AlphaFoldDB" id="A0A4Y2ANY5"/>
<accession>A0A4Y2ANY5</accession>
<organism evidence="1 2">
    <name type="scientific">Araneus ventricosus</name>
    <name type="common">Orbweaver spider</name>
    <name type="synonym">Epeira ventricosa</name>
    <dbReference type="NCBI Taxonomy" id="182803"/>
    <lineage>
        <taxon>Eukaryota</taxon>
        <taxon>Metazoa</taxon>
        <taxon>Ecdysozoa</taxon>
        <taxon>Arthropoda</taxon>
        <taxon>Chelicerata</taxon>
        <taxon>Arachnida</taxon>
        <taxon>Araneae</taxon>
        <taxon>Araneomorphae</taxon>
        <taxon>Entelegynae</taxon>
        <taxon>Araneoidea</taxon>
        <taxon>Araneidae</taxon>
        <taxon>Araneus</taxon>
    </lineage>
</organism>
<evidence type="ECO:0000313" key="1">
    <source>
        <dbReference type="EMBL" id="GBL80945.1"/>
    </source>
</evidence>
<sequence length="85" mass="9535">MCLLQYLRTDCYCSYSSSMPARRLTIGQPAPTNHPLLPRDLPTTLLVTSCTPAPREQNISRDLTTYHGNIWTAMPFILSLLEVAP</sequence>
<dbReference type="Proteomes" id="UP000499080">
    <property type="component" value="Unassembled WGS sequence"/>
</dbReference>
<protein>
    <submittedName>
        <fullName evidence="1">Uncharacterized protein</fullName>
    </submittedName>
</protein>